<dbReference type="PANTHER" id="PTHR10151:SF120">
    <property type="entry name" value="BIS(5'-ADENOSYL)-TRIPHOSPHATASE"/>
    <property type="match status" value="1"/>
</dbReference>
<dbReference type="GeneID" id="70685189"/>
<protein>
    <submittedName>
        <fullName evidence="2">Phosphodiesterase of AP superfamily</fullName>
    </submittedName>
</protein>
<dbReference type="PANTHER" id="PTHR10151">
    <property type="entry name" value="ECTONUCLEOTIDE PYROPHOSPHATASE/PHOSPHODIESTERASE"/>
    <property type="match status" value="1"/>
</dbReference>
<proteinExistence type="predicted"/>
<evidence type="ECO:0000313" key="3">
    <source>
        <dbReference type="Proteomes" id="UP000663586"/>
    </source>
</evidence>
<dbReference type="RefSeq" id="WP_238477087.1">
    <property type="nucleotide sequence ID" value="NZ_CP064786.1"/>
</dbReference>
<dbReference type="EMBL" id="CP064786">
    <property type="protein sequence ID" value="QSG03022.1"/>
    <property type="molecule type" value="Genomic_DNA"/>
</dbReference>
<dbReference type="SUPFAM" id="SSF53649">
    <property type="entry name" value="Alkaline phosphatase-like"/>
    <property type="match status" value="1"/>
</dbReference>
<dbReference type="Pfam" id="PF01663">
    <property type="entry name" value="Phosphodiest"/>
    <property type="match status" value="1"/>
</dbReference>
<dbReference type="GO" id="GO:0016787">
    <property type="term" value="F:hydrolase activity"/>
    <property type="evidence" value="ECO:0007669"/>
    <property type="project" value="UniProtKB-ARBA"/>
</dbReference>
<gene>
    <name evidence="2" type="ORF">AArcS_1813</name>
</gene>
<dbReference type="InterPro" id="IPR002591">
    <property type="entry name" value="Phosphodiest/P_Trfase"/>
</dbReference>
<dbReference type="AlphaFoldDB" id="A0A897MRG5"/>
<dbReference type="InterPro" id="IPR017850">
    <property type="entry name" value="Alkaline_phosphatase_core_sf"/>
</dbReference>
<accession>A0A897MRG5</accession>
<feature type="region of interest" description="Disordered" evidence="1">
    <location>
        <begin position="500"/>
        <end position="520"/>
    </location>
</feature>
<organism evidence="2 3">
    <name type="scientific">Natranaeroarchaeum sulfidigenes</name>
    <dbReference type="NCBI Taxonomy" id="2784880"/>
    <lineage>
        <taxon>Archaea</taxon>
        <taxon>Methanobacteriati</taxon>
        <taxon>Methanobacteriota</taxon>
        <taxon>Stenosarchaea group</taxon>
        <taxon>Halobacteria</taxon>
        <taxon>Halobacteriales</taxon>
        <taxon>Natronoarchaeaceae</taxon>
        <taxon>Natranaeroarchaeum</taxon>
    </lineage>
</organism>
<dbReference type="Gene3D" id="3.40.720.10">
    <property type="entry name" value="Alkaline Phosphatase, subunit A"/>
    <property type="match status" value="1"/>
</dbReference>
<keyword evidence="3" id="KW-1185">Reference proteome</keyword>
<reference evidence="2" key="1">
    <citation type="submission" date="2020-11" db="EMBL/GenBank/DDBJ databases">
        <title>Carbohydrate-dependent, anaerobic sulfur respiration: A novel catabolism in halophilic archaea.</title>
        <authorList>
            <person name="Sorokin D.Y."/>
            <person name="Messina E."/>
            <person name="Smedile F."/>
            <person name="La Cono V."/>
            <person name="Hallsworth J.E."/>
            <person name="Yakimov M.M."/>
        </authorList>
    </citation>
    <scope>NUCLEOTIDE SEQUENCE</scope>
    <source>
        <strain evidence="2">AArc-S</strain>
    </source>
</reference>
<dbReference type="KEGG" id="hara:AArcS_1813"/>
<evidence type="ECO:0000256" key="1">
    <source>
        <dbReference type="SAM" id="MobiDB-lite"/>
    </source>
</evidence>
<feature type="compositionally biased region" description="Basic and acidic residues" evidence="1">
    <location>
        <begin position="510"/>
        <end position="520"/>
    </location>
</feature>
<evidence type="ECO:0000313" key="2">
    <source>
        <dbReference type="EMBL" id="QSG03022.1"/>
    </source>
</evidence>
<sequence>MQTLLVGIDAACKRVLDPLFEAGATPTLESLFESGVSGDLESQIPPWTPSAWPSIYTGVNPGKHGVFSFLTFDGYDWDVLNRTDVDEFAIWELLDHKGYSSVVVNVPVTTPPDEIEGAIVPGYTAPEEPRCHPEGLLEDIKEEIGEYRIYGGRPTGESPTEAKIEEYCAMTRSRGEAFRYLADRFDPDFGFLQFQQTDTVFHEYPGHWDVVERIYRAVDEQVRATIEEHDPDTVMIVSDHGIGEYDGYEFRVNEFLADEGFVERTAGESGMPSWSSIADSELREGKTGATEERSMIERSLSAAASVGVTSQRIADALDRVGLKETVAKRVPGDIARAAAEQVDFEASTAYMRSRIELGVRINLAGREPSGVVEPSQYETVRSQLIDALGAVETPDGDPVFEVVERREALFHGDNVENAPDIVTIPSEFDHFLTASLRGDQFGPPQEPWNHKIDGSFVVSGAAVREPGTATAHLFDVAPTVLSTMGVPASDRMDGSAMPCVEPAGSEAYPEYDRDETTRTDDAHVEQQLADLGYLE</sequence>
<dbReference type="Proteomes" id="UP000663586">
    <property type="component" value="Chromosome"/>
</dbReference>
<name>A0A897MRG5_9EURY</name>